<dbReference type="Gramene" id="OE9A104305T1">
    <property type="protein sequence ID" value="OE9A104305C1"/>
    <property type="gene ID" value="OE9A104305"/>
</dbReference>
<dbReference type="EMBL" id="CACTIH010006074">
    <property type="protein sequence ID" value="CAA3004032.1"/>
    <property type="molecule type" value="Genomic_DNA"/>
</dbReference>
<keyword evidence="2" id="KW-1185">Reference proteome</keyword>
<organism evidence="1 2">
    <name type="scientific">Olea europaea subsp. europaea</name>
    <dbReference type="NCBI Taxonomy" id="158383"/>
    <lineage>
        <taxon>Eukaryota</taxon>
        <taxon>Viridiplantae</taxon>
        <taxon>Streptophyta</taxon>
        <taxon>Embryophyta</taxon>
        <taxon>Tracheophyta</taxon>
        <taxon>Spermatophyta</taxon>
        <taxon>Magnoliopsida</taxon>
        <taxon>eudicotyledons</taxon>
        <taxon>Gunneridae</taxon>
        <taxon>Pentapetalae</taxon>
        <taxon>asterids</taxon>
        <taxon>lamiids</taxon>
        <taxon>Lamiales</taxon>
        <taxon>Oleaceae</taxon>
        <taxon>Oleeae</taxon>
        <taxon>Olea</taxon>
    </lineage>
</organism>
<reference evidence="1 2" key="1">
    <citation type="submission" date="2019-12" db="EMBL/GenBank/DDBJ databases">
        <authorList>
            <person name="Alioto T."/>
            <person name="Alioto T."/>
            <person name="Gomez Garrido J."/>
        </authorList>
    </citation>
    <scope>NUCLEOTIDE SEQUENCE [LARGE SCALE GENOMIC DNA]</scope>
</reference>
<accession>A0A8S0TLP4</accession>
<gene>
    <name evidence="1" type="ORF">OLEA9_A104305</name>
</gene>
<name>A0A8S0TLP4_OLEEU</name>
<sequence>MEVVAAALNSLLGEPCRLLVRSIYSRIGNFLKRRRNFIDLQKNIESLVEVNALPSGDGRRL</sequence>
<feature type="non-terminal residue" evidence="1">
    <location>
        <position position="61"/>
    </location>
</feature>
<proteinExistence type="predicted"/>
<protein>
    <submittedName>
        <fullName evidence="1">Uncharacterized protein</fullName>
    </submittedName>
</protein>
<evidence type="ECO:0000313" key="1">
    <source>
        <dbReference type="EMBL" id="CAA3004032.1"/>
    </source>
</evidence>
<dbReference type="AlphaFoldDB" id="A0A8S0TLP4"/>
<evidence type="ECO:0000313" key="2">
    <source>
        <dbReference type="Proteomes" id="UP000594638"/>
    </source>
</evidence>
<dbReference type="Proteomes" id="UP000594638">
    <property type="component" value="Unassembled WGS sequence"/>
</dbReference>
<comment type="caution">
    <text evidence="1">The sequence shown here is derived from an EMBL/GenBank/DDBJ whole genome shotgun (WGS) entry which is preliminary data.</text>
</comment>